<protein>
    <submittedName>
        <fullName evidence="2">Uncharacterized protein</fullName>
    </submittedName>
</protein>
<feature type="compositionally biased region" description="Low complexity" evidence="1">
    <location>
        <begin position="8"/>
        <end position="30"/>
    </location>
</feature>
<comment type="caution">
    <text evidence="2">The sequence shown here is derived from an EMBL/GenBank/DDBJ whole genome shotgun (WGS) entry which is preliminary data.</text>
</comment>
<sequence>MLAAPTDSQAASSPIAAAQASLAADAQQVAPVLHSAPDTSE</sequence>
<evidence type="ECO:0000256" key="1">
    <source>
        <dbReference type="SAM" id="MobiDB-lite"/>
    </source>
</evidence>
<gene>
    <name evidence="2" type="ORF">BSU04_29625</name>
</gene>
<accession>A0A226WUV0</accession>
<dbReference type="Proteomes" id="UP000214720">
    <property type="component" value="Unassembled WGS sequence"/>
</dbReference>
<organism evidence="2 3">
    <name type="scientific">Caballeronia sordidicola</name>
    <name type="common">Burkholderia sordidicola</name>
    <dbReference type="NCBI Taxonomy" id="196367"/>
    <lineage>
        <taxon>Bacteria</taxon>
        <taxon>Pseudomonadati</taxon>
        <taxon>Pseudomonadota</taxon>
        <taxon>Betaproteobacteria</taxon>
        <taxon>Burkholderiales</taxon>
        <taxon>Burkholderiaceae</taxon>
        <taxon>Caballeronia</taxon>
    </lineage>
</organism>
<dbReference type="EMBL" id="MTHB01000198">
    <property type="protein sequence ID" value="OXC74965.1"/>
    <property type="molecule type" value="Genomic_DNA"/>
</dbReference>
<evidence type="ECO:0000313" key="3">
    <source>
        <dbReference type="Proteomes" id="UP000214720"/>
    </source>
</evidence>
<evidence type="ECO:0000313" key="2">
    <source>
        <dbReference type="EMBL" id="OXC74965.1"/>
    </source>
</evidence>
<name>A0A226WUV0_CABSO</name>
<reference evidence="3" key="1">
    <citation type="submission" date="2017-01" db="EMBL/GenBank/DDBJ databases">
        <title>Genome Analysis of Deinococcus marmoris KOPRI26562.</title>
        <authorList>
            <person name="Kim J.H."/>
            <person name="Oh H.-M."/>
        </authorList>
    </citation>
    <scope>NUCLEOTIDE SEQUENCE [LARGE SCALE GENOMIC DNA]</scope>
    <source>
        <strain evidence="3">PAMC 26633</strain>
    </source>
</reference>
<dbReference type="AlphaFoldDB" id="A0A226WUV0"/>
<proteinExistence type="predicted"/>
<feature type="region of interest" description="Disordered" evidence="1">
    <location>
        <begin position="1"/>
        <end position="41"/>
    </location>
</feature>